<feature type="compositionally biased region" description="Low complexity" evidence="1">
    <location>
        <begin position="914"/>
        <end position="944"/>
    </location>
</feature>
<feature type="region of interest" description="Disordered" evidence="1">
    <location>
        <begin position="505"/>
        <end position="527"/>
    </location>
</feature>
<feature type="compositionally biased region" description="Low complexity" evidence="1">
    <location>
        <begin position="715"/>
        <end position="728"/>
    </location>
</feature>
<sequence length="1260" mass="134699">MAQSAVLPLPSLYPTPLARSNSLISNASGASTNSRASLRRRSRTRTRRKSVVGDNRSGGEDAPPLPPLNLTGTSDNIVIPQVDSPESMQHFREGMVEAERLLGVNSEKRQTGRARALSSVNLRDVPESARGRQTKSENGSVRGMKARSRGLSVPRHITFRTTTHSSSSSSQPSPLTPNMPVSDSAVQIEIFTRGRSHFRDSLMSNSTTTSSSIYPNSTSTSSHSAAESSIFPPSLGDYEDASSFTPRIVGQDREKGEMEFDMDDVQYRLKLLVKNSYFLPPAHSKPSPVSLAPPPVLNNTNKATPAGFLGLFGLGKSKSKPVTPVTASPPVAVGPILRTTSDNTTASGRVPARPHQPHPFSAPHATYTHNNPASRVVVLREKMEDLEEAAKQAEKDIKSKVDSRKANARQGQTTATPRQVDYYIDPTSMIDPTDAVDLPPPSASYPFTVQASMAHGLGIKDSLGADVLADRLPPSPGMWSTSSGVQEHGWRKALLHEAVSHSLHNTSDSSFVTASPPEKMEDLPSFRSEDLDERIASAGEGPEGEDRPVSSTPKRQLAIGRPIVDPEQLHQLNASSDESVLQFSPVKSIRPLPPTVLPTGDGLSPTRAWISTLEEPQRAETPAMAHALAPPPRRFSSLSQGDPPLSRLVFKDVDASNTTGDQSNSVLLLRRVASDGALPEERAALVMTPPPAAVSRTVSTSTSIPLTSASGTMPSFTFSSTQASSSQQIDGPIYSEDESAYNTPSGEIDEPPPRPSISLSVQSHERPSLNISEFEDHPSPTVSAFQDAVFGSCRTPSPLFRRSHASFVERPLTGSSNASSQPPSVPLSQPPASSAPSVRAMAMSPPPRASSSLGPTVLPPPPRSPGKPVYRPSTSGSSRSGLSLSSNDKSHSSTPLPSTRNPQQSPEQGSLIESASYLSSPTSPNSQSISNSDQSSARHQSSSSLAERRGHPTSSLSLLHIPSVTYPHAIHSAPAPSSPADFFDRIQSQPNAMDDLETSDDGSSSSEDEDDTSSSHKYGKPLPPEQRTIVMDPQPQAMSSAFPSSSQPQPQSQSRASTSTTASSRPPPTRVYDRPRAISSTSQRTPIMRLGNHSTPQLSPSPGLDKAFPSFDITNDIHKPIANIAERATYFASRKKDGMKPTHFLPIGGEQLYRRPSINSNKSPTASGFNTAGSSASSLNLPKAGPSTGSGIVRNLSARRPATADAVAGKQSSNPAIRRESIQRFDGMLLQHMAAERDTLKRITTNFSQNPRSSQTYSRP</sequence>
<feature type="region of interest" description="Disordered" evidence="1">
    <location>
        <begin position="394"/>
        <end position="415"/>
    </location>
</feature>
<feature type="region of interest" description="Disordered" evidence="1">
    <location>
        <begin position="695"/>
        <end position="780"/>
    </location>
</feature>
<reference evidence="2 3" key="1">
    <citation type="submission" date="2022-09" db="EMBL/GenBank/DDBJ databases">
        <authorList>
            <person name="Palmer J.M."/>
        </authorList>
    </citation>
    <scope>NUCLEOTIDE SEQUENCE [LARGE SCALE GENOMIC DNA]</scope>
    <source>
        <strain evidence="2 3">DSM 7382</strain>
    </source>
</reference>
<feature type="compositionally biased region" description="Basic and acidic residues" evidence="1">
    <location>
        <begin position="518"/>
        <end position="527"/>
    </location>
</feature>
<evidence type="ECO:0000313" key="3">
    <source>
        <dbReference type="Proteomes" id="UP001385951"/>
    </source>
</evidence>
<feature type="compositionally biased region" description="Polar residues" evidence="1">
    <location>
        <begin position="18"/>
        <end position="30"/>
    </location>
</feature>
<feature type="compositionally biased region" description="Low complexity" evidence="1">
    <location>
        <begin position="201"/>
        <end position="229"/>
    </location>
</feature>
<feature type="compositionally biased region" description="Polar residues" evidence="1">
    <location>
        <begin position="894"/>
        <end position="913"/>
    </location>
</feature>
<dbReference type="Proteomes" id="UP001385951">
    <property type="component" value="Unassembled WGS sequence"/>
</dbReference>
<feature type="region of interest" description="Disordered" evidence="1">
    <location>
        <begin position="125"/>
        <end position="182"/>
    </location>
</feature>
<gene>
    <name evidence="2" type="ORF">QCA50_005894</name>
</gene>
<feature type="compositionally biased region" description="Low complexity" evidence="1">
    <location>
        <begin position="1033"/>
        <end position="1064"/>
    </location>
</feature>
<feature type="compositionally biased region" description="Polar residues" evidence="1">
    <location>
        <begin position="1157"/>
        <end position="1180"/>
    </location>
</feature>
<feature type="compositionally biased region" description="Basic residues" evidence="1">
    <location>
        <begin position="37"/>
        <end position="50"/>
    </location>
</feature>
<feature type="compositionally biased region" description="Low complexity" evidence="1">
    <location>
        <begin position="830"/>
        <end position="843"/>
    </location>
</feature>
<evidence type="ECO:0000256" key="1">
    <source>
        <dbReference type="SAM" id="MobiDB-lite"/>
    </source>
</evidence>
<organism evidence="2 3">
    <name type="scientific">Cerrena zonata</name>
    <dbReference type="NCBI Taxonomy" id="2478898"/>
    <lineage>
        <taxon>Eukaryota</taxon>
        <taxon>Fungi</taxon>
        <taxon>Dikarya</taxon>
        <taxon>Basidiomycota</taxon>
        <taxon>Agaricomycotina</taxon>
        <taxon>Agaricomycetes</taxon>
        <taxon>Polyporales</taxon>
        <taxon>Cerrenaceae</taxon>
        <taxon>Cerrena</taxon>
    </lineage>
</organism>
<name>A0AAW0GGF5_9APHY</name>
<feature type="compositionally biased region" description="Low complexity" evidence="1">
    <location>
        <begin position="873"/>
        <end position="887"/>
    </location>
</feature>
<feature type="compositionally biased region" description="Polar residues" evidence="1">
    <location>
        <begin position="338"/>
        <end position="347"/>
    </location>
</feature>
<feature type="region of interest" description="Disordered" evidence="1">
    <location>
        <begin position="811"/>
        <end position="1107"/>
    </location>
</feature>
<feature type="compositionally biased region" description="Basic and acidic residues" evidence="1">
    <location>
        <begin position="394"/>
        <end position="405"/>
    </location>
</feature>
<feature type="compositionally biased region" description="Low complexity" evidence="1">
    <location>
        <begin position="320"/>
        <end position="333"/>
    </location>
</feature>
<keyword evidence="3" id="KW-1185">Reference proteome</keyword>
<dbReference type="EMBL" id="JASBNA010000006">
    <property type="protein sequence ID" value="KAK7690794.1"/>
    <property type="molecule type" value="Genomic_DNA"/>
</dbReference>
<comment type="caution">
    <text evidence="2">The sequence shown here is derived from an EMBL/GenBank/DDBJ whole genome shotgun (WGS) entry which is preliminary data.</text>
</comment>
<feature type="region of interest" description="Disordered" evidence="1">
    <location>
        <begin position="1138"/>
        <end position="1193"/>
    </location>
</feature>
<feature type="region of interest" description="Disordered" evidence="1">
    <location>
        <begin position="200"/>
        <end position="250"/>
    </location>
</feature>
<feature type="region of interest" description="Disordered" evidence="1">
    <location>
        <begin position="1"/>
        <end position="73"/>
    </location>
</feature>
<feature type="compositionally biased region" description="Polar residues" evidence="1">
    <location>
        <begin position="704"/>
        <end position="714"/>
    </location>
</feature>
<feature type="compositionally biased region" description="Low complexity" evidence="1">
    <location>
        <begin position="161"/>
        <end position="173"/>
    </location>
</feature>
<evidence type="ECO:0000313" key="2">
    <source>
        <dbReference type="EMBL" id="KAK7690794.1"/>
    </source>
</evidence>
<accession>A0AAW0GGF5</accession>
<feature type="region of interest" description="Disordered" evidence="1">
    <location>
        <begin position="537"/>
        <end position="556"/>
    </location>
</feature>
<feature type="compositionally biased region" description="Acidic residues" evidence="1">
    <location>
        <begin position="994"/>
        <end position="1012"/>
    </location>
</feature>
<proteinExistence type="predicted"/>
<dbReference type="AlphaFoldDB" id="A0AAW0GGF5"/>
<feature type="region of interest" description="Disordered" evidence="1">
    <location>
        <begin position="320"/>
        <end position="355"/>
    </location>
</feature>
<protein>
    <submittedName>
        <fullName evidence="2">Uncharacterized protein</fullName>
    </submittedName>
</protein>